<evidence type="ECO:0000313" key="1">
    <source>
        <dbReference type="EMBL" id="MFC0210217.1"/>
    </source>
</evidence>
<evidence type="ECO:0000313" key="2">
    <source>
        <dbReference type="Proteomes" id="UP001589755"/>
    </source>
</evidence>
<organism evidence="1 2">
    <name type="scientific">Chelativorans intermedius</name>
    <dbReference type="NCBI Taxonomy" id="515947"/>
    <lineage>
        <taxon>Bacteria</taxon>
        <taxon>Pseudomonadati</taxon>
        <taxon>Pseudomonadota</taxon>
        <taxon>Alphaproteobacteria</taxon>
        <taxon>Hyphomicrobiales</taxon>
        <taxon>Phyllobacteriaceae</taxon>
        <taxon>Chelativorans</taxon>
    </lineage>
</organism>
<dbReference type="EMBL" id="JBHLXD010000042">
    <property type="protein sequence ID" value="MFC0210217.1"/>
    <property type="molecule type" value="Genomic_DNA"/>
</dbReference>
<comment type="caution">
    <text evidence="1">The sequence shown here is derived from an EMBL/GenBank/DDBJ whole genome shotgun (WGS) entry which is preliminary data.</text>
</comment>
<sequence>MRHISAAAALRAVRALYEGAPADLALLARACGRSRAYLERVAKTEGWLRPALDGDSEALERRLLALSDRLVADLEAASAEGRAAGSYDKGRIDALSAMLRMVEKVGEMARVPERAAEKQKKSDEELAAAYALIDARIVELACELAAAMGGGTADAGPGGDTGR</sequence>
<reference evidence="1 2" key="1">
    <citation type="submission" date="2024-09" db="EMBL/GenBank/DDBJ databases">
        <authorList>
            <person name="Sun Q."/>
            <person name="Mori K."/>
        </authorList>
    </citation>
    <scope>NUCLEOTIDE SEQUENCE [LARGE SCALE GENOMIC DNA]</scope>
    <source>
        <strain evidence="1 2">CCM 8543</strain>
    </source>
</reference>
<dbReference type="Proteomes" id="UP001589755">
    <property type="component" value="Unassembled WGS sequence"/>
</dbReference>
<proteinExistence type="predicted"/>
<keyword evidence="2" id="KW-1185">Reference proteome</keyword>
<protein>
    <submittedName>
        <fullName evidence="1">Uncharacterized protein</fullName>
    </submittedName>
</protein>
<dbReference type="RefSeq" id="WP_261521720.1">
    <property type="nucleotide sequence ID" value="NZ_JAODNW010000020.1"/>
</dbReference>
<gene>
    <name evidence="1" type="ORF">ACFFJ2_17610</name>
</gene>
<name>A0ABV6DC51_9HYPH</name>
<accession>A0ABV6DC51</accession>